<evidence type="ECO:0000256" key="2">
    <source>
        <dbReference type="ARBA" id="ARBA00004496"/>
    </source>
</evidence>
<comment type="caution">
    <text evidence="10">The sequence shown here is derived from an EMBL/GenBank/DDBJ whole genome shotgun (WGS) entry which is preliminary data.</text>
</comment>
<evidence type="ECO:0000259" key="9">
    <source>
        <dbReference type="Pfam" id="PF25780"/>
    </source>
</evidence>
<evidence type="ECO:0000259" key="8">
    <source>
        <dbReference type="Pfam" id="PF25574"/>
    </source>
</evidence>
<feature type="domain" description="Importin subunit beta-1/Transportin-1-like TPR repeats" evidence="8">
    <location>
        <begin position="457"/>
        <end position="627"/>
    </location>
</feature>
<reference evidence="10" key="1">
    <citation type="submission" date="2022-08" db="EMBL/GenBank/DDBJ databases">
        <title>Novel sulphate-reducing endosymbionts in the free-living metamonad Anaeramoeba.</title>
        <authorList>
            <person name="Jerlstrom-Hultqvist J."/>
            <person name="Cepicka I."/>
            <person name="Gallot-Lavallee L."/>
            <person name="Salas-Leiva D."/>
            <person name="Curtis B.A."/>
            <person name="Zahonova K."/>
            <person name="Pipaliya S."/>
            <person name="Dacks J."/>
            <person name="Roger A.J."/>
        </authorList>
    </citation>
    <scope>NUCLEOTIDE SEQUENCE</scope>
    <source>
        <strain evidence="10">Busselton2</strain>
    </source>
</reference>
<dbReference type="GO" id="GO:0005737">
    <property type="term" value="C:cytoplasm"/>
    <property type="evidence" value="ECO:0007669"/>
    <property type="project" value="UniProtKB-SubCell"/>
</dbReference>
<gene>
    <name evidence="10" type="ORF">M0812_30351</name>
</gene>
<evidence type="ECO:0000256" key="6">
    <source>
        <dbReference type="ARBA" id="ARBA00022927"/>
    </source>
</evidence>
<protein>
    <submittedName>
        <fullName evidence="10">Karyopherin (Importin) beta</fullName>
    </submittedName>
</protein>
<accession>A0AAV7Y4P2</accession>
<dbReference type="InterPro" id="IPR011989">
    <property type="entry name" value="ARM-like"/>
</dbReference>
<proteinExistence type="predicted"/>
<dbReference type="InterPro" id="IPR016024">
    <property type="entry name" value="ARM-type_fold"/>
</dbReference>
<dbReference type="InterPro" id="IPR057672">
    <property type="entry name" value="TPR_IPO4/5"/>
</dbReference>
<keyword evidence="5" id="KW-0677">Repeat</keyword>
<dbReference type="Pfam" id="PF25780">
    <property type="entry name" value="TPR_IPO5"/>
    <property type="match status" value="1"/>
</dbReference>
<evidence type="ECO:0000256" key="4">
    <source>
        <dbReference type="ARBA" id="ARBA00022490"/>
    </source>
</evidence>
<dbReference type="Gene3D" id="1.25.10.10">
    <property type="entry name" value="Leucine-rich Repeat Variant"/>
    <property type="match status" value="1"/>
</dbReference>
<sequence length="1120" mass="129275">MEEKLKEFETLMTLLLSPNEERKKAEEEYTKRYLETPVDCCLALSSMILSENSSVQELSLILLRQSITGSSAFPCALEEFEEQDLLLLKQQLLEHLVNNLTLKTKKRICDVLASLCKAIGMENMGNLMEFTFNLANSKEPINVQVAMYLLQQLTLSCAIEIRESHEQIAEMIVNLFSLYESNEIVQISVLKSLTYYLLILTDEEQEKVTSLSDLIPDIIRLVTKLIQNQQIDLAKDCLQELIETANYAPLFFKAQILPTLKFMFQISREENVERLYKELSMEFLIVITEHATGVIMSLEGILQELIELSFEYLVQIDENETSENWEDDEDPFDAIYEIGDYALRRISIVTGGEQLLPISFEIIGNFLGSNDFKKRFAAVRAISSVSESTQEMFESKIEEIVEILLNSLEDKNQRVRFQCCTTFSELFLAIPGLIQDEFSEPILQGFGKILQEEDLYVQIKICDTLMNFCQSIDGSIITPYLSDLMGKLFEFLESEEIKLLEASLTTITTIASTVGQDFEEYYKKIMPFLINILKNTTESKYLTMRSKSIEGISIIGSTVPKDVFYEDSIEIMEILINVMKREIEKIDESQRTYIFMCLFRICSILGKSFVKFLDSVMPFIIKSATIIVEYVEIDETEEEFDVDDPNNEGLDVVKNGDTKEKVIVKTATLEEKSEALGLIFQFALKLQELFYPYAKECIEIVLPLIDYPLDASIRNYAALATSSLFNVFVVVYEKQNENEKIVSLEQVVKIFQHALDFFHEAILKEKIIEILITQIQSIGEIISFAKNYIDSSMLNIYLEDIQVLIEKSMKRKSKLLNKEKNVNTYNYEQMNINEELIENENDLNFTFIESCSFIIKHHTKPYLKFFQNNLYDFYSEIIKSKFSSAENRMSIAIFGDIFEFSNDLDVFQFYWEKVNSNIVEILASKDSQLRKAAAYVIGVCAEKGSKHFAVHSEQIIEILYNSITSFAGNENEKEKKNQEEEIDEDQLSSNDSLISTFGKILFYHKDSLKNFDQLIPVWLQFLPITTEIEEVTPVIDILCKFVEDNNQIVIGKNFENIPIIFSMFTIALMEECADEELSQRMFRIIKYFEKELGNEQFKLLINSMEPEELSKGFLEIISQI</sequence>
<dbReference type="GO" id="GO:0006606">
    <property type="term" value="P:protein import into nucleus"/>
    <property type="evidence" value="ECO:0007669"/>
    <property type="project" value="InterPro"/>
</dbReference>
<keyword evidence="4" id="KW-0963">Cytoplasm</keyword>
<evidence type="ECO:0000313" key="11">
    <source>
        <dbReference type="Proteomes" id="UP001146793"/>
    </source>
</evidence>
<dbReference type="Proteomes" id="UP001146793">
    <property type="component" value="Unassembled WGS sequence"/>
</dbReference>
<evidence type="ECO:0000256" key="3">
    <source>
        <dbReference type="ARBA" id="ARBA00022448"/>
    </source>
</evidence>
<name>A0AAV7Y4P2_9EUKA</name>
<comment type="subcellular location">
    <subcellularLocation>
        <location evidence="2">Cytoplasm</location>
    </subcellularLocation>
    <subcellularLocation>
        <location evidence="1">Nucleus</location>
    </subcellularLocation>
</comment>
<keyword evidence="6" id="KW-0653">Protein transport</keyword>
<evidence type="ECO:0000256" key="7">
    <source>
        <dbReference type="ARBA" id="ARBA00023242"/>
    </source>
</evidence>
<dbReference type="InterPro" id="IPR058584">
    <property type="entry name" value="IMB1_TNPO1-like_TPR"/>
</dbReference>
<evidence type="ECO:0000256" key="5">
    <source>
        <dbReference type="ARBA" id="ARBA00022737"/>
    </source>
</evidence>
<dbReference type="AlphaFoldDB" id="A0AAV7Y4P2"/>
<dbReference type="InterPro" id="IPR040122">
    <property type="entry name" value="Importin_beta"/>
</dbReference>
<evidence type="ECO:0000256" key="1">
    <source>
        <dbReference type="ARBA" id="ARBA00004123"/>
    </source>
</evidence>
<organism evidence="10 11">
    <name type="scientific">Anaeramoeba flamelloides</name>
    <dbReference type="NCBI Taxonomy" id="1746091"/>
    <lineage>
        <taxon>Eukaryota</taxon>
        <taxon>Metamonada</taxon>
        <taxon>Anaeramoebidae</taxon>
        <taxon>Anaeramoeba</taxon>
    </lineage>
</organism>
<feature type="domain" description="IPO4/5-like TPR repeats" evidence="9">
    <location>
        <begin position="104"/>
        <end position="259"/>
    </location>
</feature>
<dbReference type="Pfam" id="PF25574">
    <property type="entry name" value="TPR_IMB1"/>
    <property type="match status" value="1"/>
</dbReference>
<dbReference type="PANTHER" id="PTHR10527">
    <property type="entry name" value="IMPORTIN BETA"/>
    <property type="match status" value="1"/>
</dbReference>
<keyword evidence="3" id="KW-0813">Transport</keyword>
<keyword evidence="7" id="KW-0539">Nucleus</keyword>
<dbReference type="SUPFAM" id="SSF48371">
    <property type="entry name" value="ARM repeat"/>
    <property type="match status" value="2"/>
</dbReference>
<evidence type="ECO:0000313" key="10">
    <source>
        <dbReference type="EMBL" id="KAJ3423815.1"/>
    </source>
</evidence>
<dbReference type="EMBL" id="JANTQA010000076">
    <property type="protein sequence ID" value="KAJ3423815.1"/>
    <property type="molecule type" value="Genomic_DNA"/>
</dbReference>